<dbReference type="PROSITE" id="PS50011">
    <property type="entry name" value="PROTEIN_KINASE_DOM"/>
    <property type="match status" value="1"/>
</dbReference>
<dbReference type="GO" id="GO:0016301">
    <property type="term" value="F:kinase activity"/>
    <property type="evidence" value="ECO:0007669"/>
    <property type="project" value="UniProtKB-KW"/>
</dbReference>
<evidence type="ECO:0000313" key="3">
    <source>
        <dbReference type="Proteomes" id="UP000815677"/>
    </source>
</evidence>
<sequence length="447" mass="49489">MAANLRQQVLAQVVAEAEGIIRRNSLMTPTTTRPYARTPSELVNIHPVQSGIPPLDHQSGAHSAHDFSGSECSNSISDIYDLYAQLECEPASPRITSPNFLRLRAINDSQPRSATFPLCSPRPPTRANSVVKTEETSAEEAFYGATSLLYLAHHAVGLEATVTVDDRWPVAGGGNANIWRGKVFLPNGSKIRVAIKVLRETETATTDVIARRLRREARVWSKLKHRNVLPFIGVCYDLMPARGMPRPALIAPFCKSGNVINFLRKHSDIDYFDRSQIVLGVASGLQYLHAHRVVHGDLTCSNILIDKQGVPSICDFGISKILDSPGFTTRPSGTPQYMAPELFSVFYEDGRAVYGAATATYESDVYAFGLVALQILTSMSLKNRPAQYFIPGMAVELLRPQYSDYVGLPFLPKPVWNTLDLCWAPLPEMRPEISDVRERFQFVTCPV</sequence>
<organism evidence="2 3">
    <name type="scientific">Mycena chlorophos</name>
    <name type="common">Agaric fungus</name>
    <name type="synonym">Agaricus chlorophos</name>
    <dbReference type="NCBI Taxonomy" id="658473"/>
    <lineage>
        <taxon>Eukaryota</taxon>
        <taxon>Fungi</taxon>
        <taxon>Dikarya</taxon>
        <taxon>Basidiomycota</taxon>
        <taxon>Agaricomycotina</taxon>
        <taxon>Agaricomycetes</taxon>
        <taxon>Agaricomycetidae</taxon>
        <taxon>Agaricales</taxon>
        <taxon>Marasmiineae</taxon>
        <taxon>Mycenaceae</taxon>
        <taxon>Mycena</taxon>
    </lineage>
</organism>
<dbReference type="SUPFAM" id="SSF56112">
    <property type="entry name" value="Protein kinase-like (PK-like)"/>
    <property type="match status" value="1"/>
</dbReference>
<feature type="domain" description="Protein kinase" evidence="1">
    <location>
        <begin position="164"/>
        <end position="443"/>
    </location>
</feature>
<evidence type="ECO:0000313" key="2">
    <source>
        <dbReference type="EMBL" id="GAT50658.1"/>
    </source>
</evidence>
<keyword evidence="3" id="KW-1185">Reference proteome</keyword>
<dbReference type="InterPro" id="IPR050167">
    <property type="entry name" value="Ser_Thr_protein_kinase"/>
</dbReference>
<protein>
    <submittedName>
        <fullName evidence="2">TKL/TKL-ccin protein kinase</fullName>
    </submittedName>
</protein>
<dbReference type="Gene3D" id="1.10.510.10">
    <property type="entry name" value="Transferase(Phosphotransferase) domain 1"/>
    <property type="match status" value="1"/>
</dbReference>
<reference evidence="2" key="1">
    <citation type="submission" date="2014-09" db="EMBL/GenBank/DDBJ databases">
        <title>Genome sequence of the luminous mushroom Mycena chlorophos for searching fungal bioluminescence genes.</title>
        <authorList>
            <person name="Tanaka Y."/>
            <person name="Kasuga D."/>
            <person name="Oba Y."/>
            <person name="Hase S."/>
            <person name="Sato K."/>
            <person name="Oba Y."/>
            <person name="Sakakibara Y."/>
        </authorList>
    </citation>
    <scope>NUCLEOTIDE SEQUENCE</scope>
</reference>
<dbReference type="InterPro" id="IPR011009">
    <property type="entry name" value="Kinase-like_dom_sf"/>
</dbReference>
<name>A0ABQ0LHV0_MYCCL</name>
<gene>
    <name evidence="2" type="ORF">MCHLO_07874</name>
</gene>
<accession>A0ABQ0LHV0</accession>
<dbReference type="Proteomes" id="UP000815677">
    <property type="component" value="Unassembled WGS sequence"/>
</dbReference>
<dbReference type="EMBL" id="DF846563">
    <property type="protein sequence ID" value="GAT50658.1"/>
    <property type="molecule type" value="Genomic_DNA"/>
</dbReference>
<dbReference type="PANTHER" id="PTHR23257">
    <property type="entry name" value="SERINE-THREONINE PROTEIN KINASE"/>
    <property type="match status" value="1"/>
</dbReference>
<keyword evidence="2" id="KW-0808">Transferase</keyword>
<keyword evidence="2" id="KW-0418">Kinase</keyword>
<dbReference type="Pfam" id="PF07714">
    <property type="entry name" value="PK_Tyr_Ser-Thr"/>
    <property type="match status" value="1"/>
</dbReference>
<dbReference type="InterPro" id="IPR008266">
    <property type="entry name" value="Tyr_kinase_AS"/>
</dbReference>
<dbReference type="PROSITE" id="PS00109">
    <property type="entry name" value="PROTEIN_KINASE_TYR"/>
    <property type="match status" value="1"/>
</dbReference>
<dbReference type="InterPro" id="IPR000719">
    <property type="entry name" value="Prot_kinase_dom"/>
</dbReference>
<evidence type="ECO:0000259" key="1">
    <source>
        <dbReference type="PROSITE" id="PS50011"/>
    </source>
</evidence>
<proteinExistence type="predicted"/>
<dbReference type="InterPro" id="IPR001245">
    <property type="entry name" value="Ser-Thr/Tyr_kinase_cat_dom"/>
</dbReference>